<keyword evidence="5" id="KW-1185">Reference proteome</keyword>
<evidence type="ECO:0000256" key="2">
    <source>
        <dbReference type="SAM" id="SignalP"/>
    </source>
</evidence>
<dbReference type="RefSeq" id="WP_377765441.1">
    <property type="nucleotide sequence ID" value="NZ_JBHULB010000006.1"/>
</dbReference>
<protein>
    <submittedName>
        <fullName evidence="4">Thioredoxin family protein</fullName>
    </submittedName>
</protein>
<feature type="domain" description="Thioredoxin" evidence="3">
    <location>
        <begin position="3"/>
        <end position="143"/>
    </location>
</feature>
<feature type="signal peptide" evidence="2">
    <location>
        <begin position="1"/>
        <end position="18"/>
    </location>
</feature>
<gene>
    <name evidence="4" type="ORF">ACFSQJ_03060</name>
</gene>
<accession>A0ABW5MW70</accession>
<dbReference type="InterPro" id="IPR013766">
    <property type="entry name" value="Thioredoxin_domain"/>
</dbReference>
<sequence>MKYLLVSVILFFSVGVSAQDWKQDYGEALEKATKENKPLILVFSGSDWCTPCKRLDKNIWTSEKFIQFSSEKYVLYKADFPRKKINKLPQEQLDQNKRLAERFNPKGHYPLVLVLDKSEQVLGSTGYQKISPEAYIAVLNSFL</sequence>
<evidence type="ECO:0000259" key="3">
    <source>
        <dbReference type="PROSITE" id="PS51352"/>
    </source>
</evidence>
<dbReference type="InterPro" id="IPR051099">
    <property type="entry name" value="AGR/TXD"/>
</dbReference>
<dbReference type="PANTHER" id="PTHR15337">
    <property type="entry name" value="ANTERIOR GRADIENT PROTEIN-RELATED"/>
    <property type="match status" value="1"/>
</dbReference>
<evidence type="ECO:0000313" key="5">
    <source>
        <dbReference type="Proteomes" id="UP001597526"/>
    </source>
</evidence>
<feature type="chain" id="PRO_5047227358" evidence="2">
    <location>
        <begin position="19"/>
        <end position="143"/>
    </location>
</feature>
<reference evidence="5" key="1">
    <citation type="journal article" date="2019" name="Int. J. Syst. Evol. Microbiol.">
        <title>The Global Catalogue of Microorganisms (GCM) 10K type strain sequencing project: providing services to taxonomists for standard genome sequencing and annotation.</title>
        <authorList>
            <consortium name="The Broad Institute Genomics Platform"/>
            <consortium name="The Broad Institute Genome Sequencing Center for Infectious Disease"/>
            <person name="Wu L."/>
            <person name="Ma J."/>
        </authorList>
    </citation>
    <scope>NUCLEOTIDE SEQUENCE [LARGE SCALE GENOMIC DNA]</scope>
    <source>
        <strain evidence="5">KCTC 52368</strain>
    </source>
</reference>
<dbReference type="Proteomes" id="UP001597526">
    <property type="component" value="Unassembled WGS sequence"/>
</dbReference>
<dbReference type="PANTHER" id="PTHR15337:SF11">
    <property type="entry name" value="THIOREDOXIN DOMAIN-CONTAINING PROTEIN"/>
    <property type="match status" value="1"/>
</dbReference>
<evidence type="ECO:0000313" key="4">
    <source>
        <dbReference type="EMBL" id="MFD2585894.1"/>
    </source>
</evidence>
<keyword evidence="1 2" id="KW-0732">Signal</keyword>
<name>A0ABW5MW70_9FLAO</name>
<dbReference type="Gene3D" id="3.40.30.10">
    <property type="entry name" value="Glutaredoxin"/>
    <property type="match status" value="1"/>
</dbReference>
<dbReference type="PROSITE" id="PS51352">
    <property type="entry name" value="THIOREDOXIN_2"/>
    <property type="match status" value="1"/>
</dbReference>
<dbReference type="InterPro" id="IPR036249">
    <property type="entry name" value="Thioredoxin-like_sf"/>
</dbReference>
<dbReference type="EMBL" id="JBHULB010000006">
    <property type="protein sequence ID" value="MFD2585894.1"/>
    <property type="molecule type" value="Genomic_DNA"/>
</dbReference>
<dbReference type="Pfam" id="PF13899">
    <property type="entry name" value="Thioredoxin_7"/>
    <property type="match status" value="1"/>
</dbReference>
<proteinExistence type="predicted"/>
<evidence type="ECO:0000256" key="1">
    <source>
        <dbReference type="ARBA" id="ARBA00022729"/>
    </source>
</evidence>
<organism evidence="4 5">
    <name type="scientific">Croceitalea marina</name>
    <dbReference type="NCBI Taxonomy" id="1775166"/>
    <lineage>
        <taxon>Bacteria</taxon>
        <taxon>Pseudomonadati</taxon>
        <taxon>Bacteroidota</taxon>
        <taxon>Flavobacteriia</taxon>
        <taxon>Flavobacteriales</taxon>
        <taxon>Flavobacteriaceae</taxon>
        <taxon>Croceitalea</taxon>
    </lineage>
</organism>
<dbReference type="SUPFAM" id="SSF52833">
    <property type="entry name" value="Thioredoxin-like"/>
    <property type="match status" value="1"/>
</dbReference>
<comment type="caution">
    <text evidence="4">The sequence shown here is derived from an EMBL/GenBank/DDBJ whole genome shotgun (WGS) entry which is preliminary data.</text>
</comment>